<evidence type="ECO:0000313" key="3">
    <source>
        <dbReference type="Proteomes" id="UP000516444"/>
    </source>
</evidence>
<dbReference type="EMBL" id="AP023440">
    <property type="protein sequence ID" value="BCL31140.1"/>
    <property type="molecule type" value="Genomic_DNA"/>
</dbReference>
<dbReference type="AlphaFoldDB" id="A0A7G1PBK1"/>
<keyword evidence="3" id="KW-1185">Reference proteome</keyword>
<proteinExistence type="predicted"/>
<organism evidence="2 3">
    <name type="scientific">Streptomyces aurantiacus</name>
    <dbReference type="NCBI Taxonomy" id="47760"/>
    <lineage>
        <taxon>Bacteria</taxon>
        <taxon>Bacillati</taxon>
        <taxon>Actinomycetota</taxon>
        <taxon>Actinomycetes</taxon>
        <taxon>Kitasatosporales</taxon>
        <taxon>Streptomycetaceae</taxon>
        <taxon>Streptomyces</taxon>
        <taxon>Streptomyces aurantiacus group</taxon>
    </lineage>
</organism>
<dbReference type="KEGG" id="sgm:GCM10017557_59990"/>
<protein>
    <submittedName>
        <fullName evidence="2">Uncharacterized protein</fullName>
    </submittedName>
</protein>
<evidence type="ECO:0000313" key="2">
    <source>
        <dbReference type="EMBL" id="BCL31140.1"/>
    </source>
</evidence>
<accession>A0A7G1PBK1</accession>
<evidence type="ECO:0000256" key="1">
    <source>
        <dbReference type="SAM" id="MobiDB-lite"/>
    </source>
</evidence>
<reference evidence="2 3" key="1">
    <citation type="journal article" date="2014" name="Int. J. Syst. Evol. Microbiol.">
        <title>Complete genome sequence of Corynebacterium casei LMG S-19264T (=DSM 44701T), isolated from a smear-ripened cheese.</title>
        <authorList>
            <consortium name="US DOE Joint Genome Institute (JGI-PGF)"/>
            <person name="Walter F."/>
            <person name="Albersmeier A."/>
            <person name="Kalinowski J."/>
            <person name="Ruckert C."/>
        </authorList>
    </citation>
    <scope>NUCLEOTIDE SEQUENCE [LARGE SCALE GENOMIC DNA]</scope>
    <source>
        <strain evidence="2 3">JCM 4677</strain>
    </source>
</reference>
<dbReference type="Proteomes" id="UP000516444">
    <property type="component" value="Chromosome"/>
</dbReference>
<gene>
    <name evidence="2" type="ORF">GCM10017557_59990</name>
</gene>
<feature type="region of interest" description="Disordered" evidence="1">
    <location>
        <begin position="1"/>
        <end position="41"/>
    </location>
</feature>
<sequence length="75" mass="8232">MGGWAQRPDGEITWRLLDTEGVESTEGAEGTDSGSRSAEARDAIEAEAVRLRSWMGPTRVTPRFRTPLERELASA</sequence>
<name>A0A7G1PBK1_9ACTN</name>